<evidence type="ECO:0000256" key="7">
    <source>
        <dbReference type="ARBA" id="ARBA00022737"/>
    </source>
</evidence>
<evidence type="ECO:0000256" key="6">
    <source>
        <dbReference type="ARBA" id="ARBA00022729"/>
    </source>
</evidence>
<reference evidence="12" key="1">
    <citation type="submission" date="2020-06" db="EMBL/GenBank/DDBJ databases">
        <authorList>
            <consortium name="Plant Systems Biology data submission"/>
        </authorList>
    </citation>
    <scope>NUCLEOTIDE SEQUENCE</scope>
    <source>
        <strain evidence="12">D6</strain>
    </source>
</reference>
<feature type="compositionally biased region" description="Low complexity" evidence="11">
    <location>
        <begin position="41"/>
        <end position="52"/>
    </location>
</feature>
<evidence type="ECO:0000313" key="12">
    <source>
        <dbReference type="EMBL" id="CAB9519795.1"/>
    </source>
</evidence>
<evidence type="ECO:0000256" key="8">
    <source>
        <dbReference type="ARBA" id="ARBA00022989"/>
    </source>
</evidence>
<feature type="compositionally biased region" description="Polar residues" evidence="11">
    <location>
        <begin position="120"/>
        <end position="139"/>
    </location>
</feature>
<dbReference type="PANTHER" id="PTHR48063:SF112">
    <property type="entry name" value="RECEPTOR LIKE PROTEIN 30-LIKE"/>
    <property type="match status" value="1"/>
</dbReference>
<dbReference type="Pfam" id="PF13855">
    <property type="entry name" value="LRR_8"/>
    <property type="match status" value="1"/>
</dbReference>
<feature type="compositionally biased region" description="Low complexity" evidence="11">
    <location>
        <begin position="370"/>
        <end position="380"/>
    </location>
</feature>
<keyword evidence="7" id="KW-0677">Repeat</keyword>
<dbReference type="InterPro" id="IPR001611">
    <property type="entry name" value="Leu-rich_rpt"/>
</dbReference>
<dbReference type="Gene3D" id="3.80.10.10">
    <property type="entry name" value="Ribonuclease Inhibitor"/>
    <property type="match status" value="3"/>
</dbReference>
<dbReference type="InterPro" id="IPR003591">
    <property type="entry name" value="Leu-rich_rpt_typical-subtyp"/>
</dbReference>
<gene>
    <name evidence="12" type="ORF">SEMRO_1048_G235210.1</name>
</gene>
<dbReference type="SUPFAM" id="SSF52058">
    <property type="entry name" value="L domain-like"/>
    <property type="match status" value="1"/>
</dbReference>
<evidence type="ECO:0000256" key="11">
    <source>
        <dbReference type="SAM" id="MobiDB-lite"/>
    </source>
</evidence>
<keyword evidence="8" id="KW-1133">Transmembrane helix</keyword>
<feature type="region of interest" description="Disordered" evidence="11">
    <location>
        <begin position="325"/>
        <end position="380"/>
    </location>
</feature>
<dbReference type="PANTHER" id="PTHR48063">
    <property type="entry name" value="LRR RECEPTOR-LIKE KINASE"/>
    <property type="match status" value="1"/>
</dbReference>
<organism evidence="12 13">
    <name type="scientific">Seminavis robusta</name>
    <dbReference type="NCBI Taxonomy" id="568900"/>
    <lineage>
        <taxon>Eukaryota</taxon>
        <taxon>Sar</taxon>
        <taxon>Stramenopiles</taxon>
        <taxon>Ochrophyta</taxon>
        <taxon>Bacillariophyta</taxon>
        <taxon>Bacillariophyceae</taxon>
        <taxon>Bacillariophycidae</taxon>
        <taxon>Naviculales</taxon>
        <taxon>Naviculaceae</taxon>
        <taxon>Seminavis</taxon>
    </lineage>
</organism>
<evidence type="ECO:0000313" key="13">
    <source>
        <dbReference type="Proteomes" id="UP001153069"/>
    </source>
</evidence>
<evidence type="ECO:0000256" key="4">
    <source>
        <dbReference type="ARBA" id="ARBA00022614"/>
    </source>
</evidence>
<dbReference type="OrthoDB" id="38453at2759"/>
<protein>
    <submittedName>
        <fullName evidence="12">Leucine Rich Repeat</fullName>
    </submittedName>
</protein>
<keyword evidence="6" id="KW-0732">Signal</keyword>
<comment type="subcellular location">
    <subcellularLocation>
        <location evidence="1">Cell membrane</location>
        <topology evidence="1">Single-pass type I membrane protein</topology>
    </subcellularLocation>
</comment>
<evidence type="ECO:0000256" key="5">
    <source>
        <dbReference type="ARBA" id="ARBA00022692"/>
    </source>
</evidence>
<dbReference type="Pfam" id="PF00560">
    <property type="entry name" value="LRR_1"/>
    <property type="match status" value="1"/>
</dbReference>
<feature type="compositionally biased region" description="Low complexity" evidence="11">
    <location>
        <begin position="325"/>
        <end position="343"/>
    </location>
</feature>
<comment type="caution">
    <text evidence="12">The sequence shown here is derived from an EMBL/GenBank/DDBJ whole genome shotgun (WGS) entry which is preliminary data.</text>
</comment>
<dbReference type="InterPro" id="IPR032675">
    <property type="entry name" value="LRR_dom_sf"/>
</dbReference>
<feature type="compositionally biased region" description="Basic and acidic residues" evidence="11">
    <location>
        <begin position="1"/>
        <end position="10"/>
    </location>
</feature>
<keyword evidence="4" id="KW-0433">Leucine-rich repeat</keyword>
<comment type="similarity">
    <text evidence="2">Belongs to the RLP family.</text>
</comment>
<feature type="region of interest" description="Disordered" evidence="11">
    <location>
        <begin position="36"/>
        <end position="88"/>
    </location>
</feature>
<name>A0A9N8EG64_9STRA</name>
<keyword evidence="9" id="KW-0472">Membrane</keyword>
<keyword evidence="3" id="KW-1003">Cell membrane</keyword>
<feature type="region of interest" description="Disordered" evidence="11">
    <location>
        <begin position="1"/>
        <end position="20"/>
    </location>
</feature>
<dbReference type="FunFam" id="3.80.10.10:FF:000041">
    <property type="entry name" value="LRR receptor-like serine/threonine-protein kinase ERECTA"/>
    <property type="match status" value="1"/>
</dbReference>
<keyword evidence="5" id="KW-0812">Transmembrane</keyword>
<feature type="compositionally biased region" description="Acidic residues" evidence="11">
    <location>
        <begin position="205"/>
        <end position="214"/>
    </location>
</feature>
<evidence type="ECO:0000256" key="10">
    <source>
        <dbReference type="ARBA" id="ARBA00023180"/>
    </source>
</evidence>
<evidence type="ECO:0000256" key="3">
    <source>
        <dbReference type="ARBA" id="ARBA00022475"/>
    </source>
</evidence>
<dbReference type="AlphaFoldDB" id="A0A9N8EG64"/>
<dbReference type="Proteomes" id="UP001153069">
    <property type="component" value="Unassembled WGS sequence"/>
</dbReference>
<keyword evidence="10" id="KW-0325">Glycoprotein</keyword>
<dbReference type="GO" id="GO:0005886">
    <property type="term" value="C:plasma membrane"/>
    <property type="evidence" value="ECO:0007669"/>
    <property type="project" value="UniProtKB-SubCell"/>
</dbReference>
<proteinExistence type="inferred from homology"/>
<keyword evidence="13" id="KW-1185">Reference proteome</keyword>
<feature type="region of interest" description="Disordered" evidence="11">
    <location>
        <begin position="105"/>
        <end position="224"/>
    </location>
</feature>
<dbReference type="FunFam" id="3.80.10.10:FF:000383">
    <property type="entry name" value="Leucine-rich repeat receptor protein kinase EMS1"/>
    <property type="match status" value="1"/>
</dbReference>
<accession>A0A9N8EG64</accession>
<dbReference type="InterPro" id="IPR046956">
    <property type="entry name" value="RLP23-like"/>
</dbReference>
<feature type="compositionally biased region" description="Low complexity" evidence="11">
    <location>
        <begin position="182"/>
        <end position="191"/>
    </location>
</feature>
<feature type="compositionally biased region" description="Low complexity" evidence="11">
    <location>
        <begin position="215"/>
        <end position="224"/>
    </location>
</feature>
<evidence type="ECO:0000256" key="2">
    <source>
        <dbReference type="ARBA" id="ARBA00009592"/>
    </source>
</evidence>
<evidence type="ECO:0000256" key="9">
    <source>
        <dbReference type="ARBA" id="ARBA00023136"/>
    </source>
</evidence>
<sequence>MSQGSKDARRQHPWNLDMDDDIESISQLSCSFISRARSDTSDSGDSYSTSHSPRIADPEDLESQGLFANDDKQAAKEGKDLTEETSGSKFFMCDIDDDTVSLNLQQRDTEAETPAKCNQEENSQNVSSPRWWEPNSTSRWWERGATGSSSRWRERATASENSGRSCRSLLSFATPPPPPSLRPSRGLSRPGAYSIPGINARDGGTGEEEKEEETLGNSSSTSSTFENEYDDMLLLEATLVSEKSLIKDTEETSNELVLQAEPLKSRCTPRFVCSMIALLLVIAGAGAAAGTEWGRRKYDVELAPRTGTSSPTSTSYTDADISASSSAAFGTQTPTGTTSSFPPSRIPAASEGSAITGTAAPGFNAPPPHSITSTSTQSTSFNSTSESVILISSNSTNNELSAGDFVMSFLPEKTKAIVLEDPSSHQGKAFRWLTSDPTLEKYPPGRVMQRFALATLFYASNGEQWESSDNWLSYDVPECGWTTDALGGLLCNDEDYYEILSLNQLSLSGTLPEEIWFLSTLVSLQLYDHDLQASLPSRIAKMPRLESLLLFDLSLTGTIPAEIGLEKLKSLHLGGNALQGSIPVEIGKSKHLRNLYLGENQLTGSLPAAIGNLHDLEELVLHNNTLTSTIPASIGELTNLRLLYLAINSFSGTIPNLSPLTELRGIVLQSNLFHGNFPDLSSSTKLEYLFLGQNSLTGPLPPHVVGSLTSLKVLDVRQNGMSQEIPSEVGLLRELQVLDLFENYFSSTIPTELGLLSNAQKIMLEKNMLEGTIASTLGLLTNLERLWLHDNNLSGSVPEELCDLVRQSDLDLAVDCFKVVCDCDCNCAKSTTAPILSGNRSSPPTAWDNVVSFFQDLFN</sequence>
<dbReference type="SMART" id="SM00369">
    <property type="entry name" value="LRR_TYP"/>
    <property type="match status" value="5"/>
</dbReference>
<feature type="compositionally biased region" description="Basic and acidic residues" evidence="11">
    <location>
        <begin position="69"/>
        <end position="82"/>
    </location>
</feature>
<evidence type="ECO:0000256" key="1">
    <source>
        <dbReference type="ARBA" id="ARBA00004251"/>
    </source>
</evidence>
<dbReference type="EMBL" id="CAICTM010001046">
    <property type="protein sequence ID" value="CAB9519795.1"/>
    <property type="molecule type" value="Genomic_DNA"/>
</dbReference>